<dbReference type="Proteomes" id="UP000178379">
    <property type="component" value="Unassembled WGS sequence"/>
</dbReference>
<dbReference type="EMBL" id="MFSQ01000099">
    <property type="protein sequence ID" value="OGI39143.1"/>
    <property type="molecule type" value="Genomic_DNA"/>
</dbReference>
<dbReference type="SUPFAM" id="SSF50939">
    <property type="entry name" value="Sialidases"/>
    <property type="match status" value="1"/>
</dbReference>
<dbReference type="PANTHER" id="PTHR43752:SF2">
    <property type="entry name" value="BNR_ASP-BOX REPEAT FAMILY PROTEIN"/>
    <property type="match status" value="1"/>
</dbReference>
<comment type="caution">
    <text evidence="3">The sequence shown here is derived from an EMBL/GenBank/DDBJ whole genome shotgun (WGS) entry which is preliminary data.</text>
</comment>
<organism evidence="3 4">
    <name type="scientific">Candidatus Muproteobacteria bacterium RBG_16_62_13</name>
    <dbReference type="NCBI Taxonomy" id="1817756"/>
    <lineage>
        <taxon>Bacteria</taxon>
        <taxon>Pseudomonadati</taxon>
        <taxon>Pseudomonadota</taxon>
        <taxon>Candidatus Muproteobacteria</taxon>
    </lineage>
</organism>
<name>A0A1F6T203_9PROT</name>
<dbReference type="AlphaFoldDB" id="A0A1F6T203"/>
<dbReference type="CDD" id="cd15482">
    <property type="entry name" value="Sialidase_non-viral"/>
    <property type="match status" value="1"/>
</dbReference>
<dbReference type="Pfam" id="PF13088">
    <property type="entry name" value="BNR_2"/>
    <property type="match status" value="1"/>
</dbReference>
<proteinExistence type="predicted"/>
<evidence type="ECO:0000313" key="3">
    <source>
        <dbReference type="EMBL" id="OGI39143.1"/>
    </source>
</evidence>
<dbReference type="InterPro" id="IPR011040">
    <property type="entry name" value="Sialidase"/>
</dbReference>
<accession>A0A1F6T203</accession>
<dbReference type="STRING" id="1817756.A2140_03200"/>
<feature type="compositionally biased region" description="Basic and acidic residues" evidence="1">
    <location>
        <begin position="1"/>
        <end position="14"/>
    </location>
</feature>
<feature type="region of interest" description="Disordered" evidence="1">
    <location>
        <begin position="1"/>
        <end position="22"/>
    </location>
</feature>
<evidence type="ECO:0000313" key="4">
    <source>
        <dbReference type="Proteomes" id="UP000178379"/>
    </source>
</evidence>
<protein>
    <recommendedName>
        <fullName evidence="2">Sialidase domain-containing protein</fullName>
    </recommendedName>
</protein>
<sequence>MTGEPRYEVRDASHGRTQSVHSAAAVETKSGKLIAFWYGGSREGARDVALYSSTFSSQTRQWGPETVVLTREQLQGQLHRYIRKLGNPVVLRDARNRLWLFFVSVSLGGWSGSSINFMMSDDEGRHWSPARRLVSSPFLNISTLVKGSPFLYSDQSIGLPVYHELLGKFGEILKLDAEGNVLDISRLSWGRYSIQPEIVPMSARTAVGFMRYTGKPPFRMLMLRTEDAGRHWGEPWKIGLPNPNAAVDSLRLDNGDLLLVFNNAEDSRGDLSLGYSRDQGRTWRVIHEVERKKVDAGQGAQEYSYPWLTRTSDGNYHLFYTWRRTHIRHVTFNQAWLEKKR</sequence>
<feature type="domain" description="Sialidase" evidence="2">
    <location>
        <begin position="31"/>
        <end position="318"/>
    </location>
</feature>
<dbReference type="Gene3D" id="2.120.10.10">
    <property type="match status" value="2"/>
</dbReference>
<evidence type="ECO:0000256" key="1">
    <source>
        <dbReference type="SAM" id="MobiDB-lite"/>
    </source>
</evidence>
<dbReference type="PANTHER" id="PTHR43752">
    <property type="entry name" value="BNR/ASP-BOX REPEAT FAMILY PROTEIN"/>
    <property type="match status" value="1"/>
</dbReference>
<gene>
    <name evidence="3" type="ORF">A2140_03200</name>
</gene>
<reference evidence="3 4" key="1">
    <citation type="journal article" date="2016" name="Nat. Commun.">
        <title>Thousands of microbial genomes shed light on interconnected biogeochemical processes in an aquifer system.</title>
        <authorList>
            <person name="Anantharaman K."/>
            <person name="Brown C.T."/>
            <person name="Hug L.A."/>
            <person name="Sharon I."/>
            <person name="Castelle C.J."/>
            <person name="Probst A.J."/>
            <person name="Thomas B.C."/>
            <person name="Singh A."/>
            <person name="Wilkins M.J."/>
            <person name="Karaoz U."/>
            <person name="Brodie E.L."/>
            <person name="Williams K.H."/>
            <person name="Hubbard S.S."/>
            <person name="Banfield J.F."/>
        </authorList>
    </citation>
    <scope>NUCLEOTIDE SEQUENCE [LARGE SCALE GENOMIC DNA]</scope>
</reference>
<dbReference type="InterPro" id="IPR036278">
    <property type="entry name" value="Sialidase_sf"/>
</dbReference>
<evidence type="ECO:0000259" key="2">
    <source>
        <dbReference type="Pfam" id="PF13088"/>
    </source>
</evidence>